<dbReference type="SMART" id="SM00382">
    <property type="entry name" value="AAA"/>
    <property type="match status" value="1"/>
</dbReference>
<dbReference type="CDD" id="cd00009">
    <property type="entry name" value="AAA"/>
    <property type="match status" value="1"/>
</dbReference>
<dbReference type="InterPro" id="IPR022754">
    <property type="entry name" value="DNA_pol_III_gamma-3"/>
</dbReference>
<dbReference type="PANTHER" id="PTHR11669:SF0">
    <property type="entry name" value="PROTEIN STICHEL-LIKE 2"/>
    <property type="match status" value="1"/>
</dbReference>
<dbReference type="Gene3D" id="1.20.272.10">
    <property type="match status" value="1"/>
</dbReference>
<evidence type="ECO:0000256" key="4">
    <source>
        <dbReference type="ARBA" id="ARBA00022695"/>
    </source>
</evidence>
<dbReference type="InterPro" id="IPR050238">
    <property type="entry name" value="DNA_Rep/Repair_Clamp_Loader"/>
</dbReference>
<dbReference type="GO" id="GO:0046872">
    <property type="term" value="F:metal ion binding"/>
    <property type="evidence" value="ECO:0007669"/>
    <property type="project" value="UniProtKB-KW"/>
</dbReference>
<accession>A0A1G9YR03</accession>
<evidence type="ECO:0000256" key="10">
    <source>
        <dbReference type="ARBA" id="ARBA00022932"/>
    </source>
</evidence>
<dbReference type="GO" id="GO:0003677">
    <property type="term" value="F:DNA binding"/>
    <property type="evidence" value="ECO:0007669"/>
    <property type="project" value="InterPro"/>
</dbReference>
<dbReference type="AlphaFoldDB" id="A0A1G9YR03"/>
<evidence type="ECO:0000256" key="11">
    <source>
        <dbReference type="ARBA" id="ARBA00049244"/>
    </source>
</evidence>
<protein>
    <recommendedName>
        <fullName evidence="2">DNA-directed DNA polymerase</fullName>
        <ecNumber evidence="2">2.7.7.7</ecNumber>
    </recommendedName>
</protein>
<keyword evidence="9" id="KW-0067">ATP-binding</keyword>
<comment type="similarity">
    <text evidence="1">Belongs to the DnaX/STICHEL family.</text>
</comment>
<dbReference type="GO" id="GO:0003887">
    <property type="term" value="F:DNA-directed DNA polymerase activity"/>
    <property type="evidence" value="ECO:0007669"/>
    <property type="project" value="UniProtKB-KW"/>
</dbReference>
<dbReference type="PRINTS" id="PR00300">
    <property type="entry name" value="CLPPROTEASEA"/>
</dbReference>
<dbReference type="Pfam" id="PF22608">
    <property type="entry name" value="DNAX_ATPase_lid"/>
    <property type="match status" value="1"/>
</dbReference>
<dbReference type="InterPro" id="IPR012763">
    <property type="entry name" value="DNA_pol_III_sug/sutau_N"/>
</dbReference>
<dbReference type="EMBL" id="FNHZ01000006">
    <property type="protein sequence ID" value="SDN11502.1"/>
    <property type="molecule type" value="Genomic_DNA"/>
</dbReference>
<evidence type="ECO:0000313" key="15">
    <source>
        <dbReference type="Proteomes" id="UP000187651"/>
    </source>
</evidence>
<dbReference type="SUPFAM" id="SSF52540">
    <property type="entry name" value="P-loop containing nucleoside triphosphate hydrolases"/>
    <property type="match status" value="1"/>
</dbReference>
<keyword evidence="12" id="KW-0175">Coiled coil</keyword>
<keyword evidence="7" id="KW-0547">Nucleotide-binding</keyword>
<keyword evidence="3" id="KW-0808">Transferase</keyword>
<keyword evidence="10" id="KW-0239">DNA-directed DNA polymerase</keyword>
<dbReference type="Proteomes" id="UP000187651">
    <property type="component" value="Unassembled WGS sequence"/>
</dbReference>
<evidence type="ECO:0000256" key="2">
    <source>
        <dbReference type="ARBA" id="ARBA00012417"/>
    </source>
</evidence>
<evidence type="ECO:0000256" key="7">
    <source>
        <dbReference type="ARBA" id="ARBA00022741"/>
    </source>
</evidence>
<dbReference type="OrthoDB" id="9810148at2"/>
<dbReference type="RefSeq" id="WP_074521927.1">
    <property type="nucleotide sequence ID" value="NZ_FNHZ01000006.1"/>
</dbReference>
<dbReference type="InterPro" id="IPR003593">
    <property type="entry name" value="AAA+_ATPase"/>
</dbReference>
<dbReference type="InterPro" id="IPR001270">
    <property type="entry name" value="ClpA/B"/>
</dbReference>
<keyword evidence="6" id="KW-0479">Metal-binding</keyword>
<evidence type="ECO:0000313" key="14">
    <source>
        <dbReference type="EMBL" id="SDN11502.1"/>
    </source>
</evidence>
<organism evidence="14 15">
    <name type="scientific">Lachnospira pectinoschiza</name>
    <dbReference type="NCBI Taxonomy" id="28052"/>
    <lineage>
        <taxon>Bacteria</taxon>
        <taxon>Bacillati</taxon>
        <taxon>Bacillota</taxon>
        <taxon>Clostridia</taxon>
        <taxon>Lachnospirales</taxon>
        <taxon>Lachnospiraceae</taxon>
        <taxon>Lachnospira</taxon>
    </lineage>
</organism>
<dbReference type="SUPFAM" id="SSF48019">
    <property type="entry name" value="post-AAA+ oligomerization domain-like"/>
    <property type="match status" value="1"/>
</dbReference>
<dbReference type="InterPro" id="IPR008921">
    <property type="entry name" value="DNA_pol3_clamp-load_cplx_C"/>
</dbReference>
<evidence type="ECO:0000259" key="13">
    <source>
        <dbReference type="SMART" id="SM00382"/>
    </source>
</evidence>
<dbReference type="GO" id="GO:0005524">
    <property type="term" value="F:ATP binding"/>
    <property type="evidence" value="ECO:0007669"/>
    <property type="project" value="UniProtKB-KW"/>
</dbReference>
<dbReference type="Gene3D" id="1.10.8.60">
    <property type="match status" value="1"/>
</dbReference>
<dbReference type="NCBIfam" id="NF004046">
    <property type="entry name" value="PRK05563.1"/>
    <property type="match status" value="1"/>
</dbReference>
<name>A0A1G9YR03_9FIRM</name>
<feature type="coiled-coil region" evidence="12">
    <location>
        <begin position="302"/>
        <end position="393"/>
    </location>
</feature>
<dbReference type="InterPro" id="IPR045085">
    <property type="entry name" value="HLD_clamp_pol_III_gamma_tau"/>
</dbReference>
<evidence type="ECO:0000256" key="5">
    <source>
        <dbReference type="ARBA" id="ARBA00022705"/>
    </source>
</evidence>
<evidence type="ECO:0000256" key="6">
    <source>
        <dbReference type="ARBA" id="ARBA00022723"/>
    </source>
</evidence>
<dbReference type="GO" id="GO:0009360">
    <property type="term" value="C:DNA polymerase III complex"/>
    <property type="evidence" value="ECO:0007669"/>
    <property type="project" value="InterPro"/>
</dbReference>
<evidence type="ECO:0000256" key="9">
    <source>
        <dbReference type="ARBA" id="ARBA00022840"/>
    </source>
</evidence>
<keyword evidence="8" id="KW-0862">Zinc</keyword>
<comment type="catalytic activity">
    <reaction evidence="11">
        <text>DNA(n) + a 2'-deoxyribonucleoside 5'-triphosphate = DNA(n+1) + diphosphate</text>
        <dbReference type="Rhea" id="RHEA:22508"/>
        <dbReference type="Rhea" id="RHEA-COMP:17339"/>
        <dbReference type="Rhea" id="RHEA-COMP:17340"/>
        <dbReference type="ChEBI" id="CHEBI:33019"/>
        <dbReference type="ChEBI" id="CHEBI:61560"/>
        <dbReference type="ChEBI" id="CHEBI:173112"/>
        <dbReference type="EC" id="2.7.7.7"/>
    </reaction>
</comment>
<dbReference type="FunFam" id="3.40.50.300:FF:000014">
    <property type="entry name" value="DNA polymerase III subunit gamma/tau"/>
    <property type="match status" value="1"/>
</dbReference>
<dbReference type="FunFam" id="1.10.8.60:FF:000013">
    <property type="entry name" value="DNA polymerase III subunit gamma/tau"/>
    <property type="match status" value="1"/>
</dbReference>
<evidence type="ECO:0000256" key="1">
    <source>
        <dbReference type="ARBA" id="ARBA00006360"/>
    </source>
</evidence>
<keyword evidence="4" id="KW-0548">Nucleotidyltransferase</keyword>
<reference evidence="15" key="1">
    <citation type="submission" date="2016-10" db="EMBL/GenBank/DDBJ databases">
        <authorList>
            <person name="Varghese N."/>
            <person name="Submissions S."/>
        </authorList>
    </citation>
    <scope>NUCLEOTIDE SEQUENCE [LARGE SCALE GENOMIC DNA]</scope>
    <source>
        <strain evidence="15">M83</strain>
    </source>
</reference>
<dbReference type="CDD" id="cd18137">
    <property type="entry name" value="HLD_clamp_pol_III_gamma_tau"/>
    <property type="match status" value="1"/>
</dbReference>
<dbReference type="Pfam" id="PF12169">
    <property type="entry name" value="DNA_pol3_gamma3"/>
    <property type="match status" value="1"/>
</dbReference>
<keyword evidence="5" id="KW-0235">DNA replication</keyword>
<sequence length="538" mass="60598">MAYQALYRKWRPDNFNDVKGQDHIVTTLKNQIKSDRIGHAYLFTGTRGTGKTSIAKIMAKAVNCEHPVDGNPCGECPTCKAIAAGTSMNVIEIDAASNNGVDNIREIRDEVQYSPTEGKYKVYIIDEVHMLSISAFNALLKTLEEPPAYVIFILATTEVAKIPITVLSRVQRYDFHRITIDTITDRLKELMEAEHINAEEKALRYVAKAGDGSMRDALSLLDQCIAFYLGKDLKYENVLDVLGAVDTDVFKKMLSIILKGDVAGCMNLIEEIVISGRDLVQFVTDFVWYLRNMLLIKTSPSLEAVEDVVELSRDNMNEIAEQSKDIDADTLMRYIRVLSELEADLKLASQKRIKLEVSLIKMMKPAMEKTNDVGELSARVSKLETELEEALTKIKNGVPRIAIRDEETSPTKEEEAPVEKRVYKAVPEDIKKIAASWNSIVSSIDNGLLRAMLENEHVTLADDGISLEIMVQSLSSYNDLSREERKAELVELIEERTGIKVNLLVTKIDDNDDFHRRYVDLKELVGIDIEIDDTEEMI</sequence>
<proteinExistence type="inferred from homology"/>
<dbReference type="EC" id="2.7.7.7" evidence="2"/>
<dbReference type="NCBIfam" id="TIGR02397">
    <property type="entry name" value="dnaX_nterm"/>
    <property type="match status" value="1"/>
</dbReference>
<evidence type="ECO:0000256" key="3">
    <source>
        <dbReference type="ARBA" id="ARBA00022679"/>
    </source>
</evidence>
<keyword evidence="15" id="KW-1185">Reference proteome</keyword>
<dbReference type="PANTHER" id="PTHR11669">
    <property type="entry name" value="REPLICATION FACTOR C / DNA POLYMERASE III GAMMA-TAU SUBUNIT"/>
    <property type="match status" value="1"/>
</dbReference>
<dbReference type="InterPro" id="IPR027417">
    <property type="entry name" value="P-loop_NTPase"/>
</dbReference>
<evidence type="ECO:0000256" key="8">
    <source>
        <dbReference type="ARBA" id="ARBA00022833"/>
    </source>
</evidence>
<dbReference type="Gene3D" id="3.40.50.300">
    <property type="entry name" value="P-loop containing nucleotide triphosphate hydrolases"/>
    <property type="match status" value="1"/>
</dbReference>
<dbReference type="Pfam" id="PF13177">
    <property type="entry name" value="DNA_pol3_delta2"/>
    <property type="match status" value="1"/>
</dbReference>
<evidence type="ECO:0000256" key="12">
    <source>
        <dbReference type="SAM" id="Coils"/>
    </source>
</evidence>
<feature type="domain" description="AAA+ ATPase" evidence="13">
    <location>
        <begin position="37"/>
        <end position="184"/>
    </location>
</feature>
<gene>
    <name evidence="14" type="ORF">SAMN05216544_1897</name>
</gene>
<dbReference type="GO" id="GO:0006261">
    <property type="term" value="P:DNA-templated DNA replication"/>
    <property type="evidence" value="ECO:0007669"/>
    <property type="project" value="TreeGrafter"/>
</dbReference>